<evidence type="ECO:0000256" key="8">
    <source>
        <dbReference type="HAMAP-Rule" id="MF_01416"/>
    </source>
</evidence>
<proteinExistence type="inferred from homology"/>
<accession>A0A0F4LN19</accession>
<keyword evidence="8" id="KW-1003">Cell membrane</keyword>
<evidence type="ECO:0000313" key="10">
    <source>
        <dbReference type="Proteomes" id="UP000033612"/>
    </source>
</evidence>
<comment type="similarity">
    <text evidence="8">Belongs to the ATPase delta chain family.</text>
</comment>
<keyword evidence="6 8" id="KW-0139">CF(1)</keyword>
<dbReference type="EMBL" id="JXLH01000011">
    <property type="protein sequence ID" value="KJY58961.1"/>
    <property type="molecule type" value="Genomic_DNA"/>
</dbReference>
<keyword evidence="5 8" id="KW-0472">Membrane</keyword>
<keyword evidence="3 8" id="KW-0375">Hydrogen ion transport</keyword>
<comment type="function">
    <text evidence="8">F(1)F(0) ATP synthase produces ATP from ADP in the presence of a proton or sodium gradient. F-type ATPases consist of two structural domains, F(1) containing the extramembraneous catalytic core and F(0) containing the membrane proton channel, linked together by a central stalk and a peripheral stalk. During catalysis, ATP synthesis in the catalytic domain of F(1) is coupled via a rotary mechanism of the central stalk subunits to proton translocation.</text>
</comment>
<dbReference type="PROSITE" id="PS00389">
    <property type="entry name" value="ATPASE_DELTA"/>
    <property type="match status" value="1"/>
</dbReference>
<keyword evidence="2 8" id="KW-0813">Transport</keyword>
<dbReference type="GO" id="GO:0046933">
    <property type="term" value="F:proton-transporting ATP synthase activity, rotational mechanism"/>
    <property type="evidence" value="ECO:0007669"/>
    <property type="project" value="UniProtKB-UniRule"/>
</dbReference>
<dbReference type="PRINTS" id="PR00125">
    <property type="entry name" value="ATPASEDELTA"/>
</dbReference>
<evidence type="ECO:0000256" key="3">
    <source>
        <dbReference type="ARBA" id="ARBA00022781"/>
    </source>
</evidence>
<keyword evidence="7 8" id="KW-0066">ATP synthesis</keyword>
<evidence type="ECO:0000256" key="1">
    <source>
        <dbReference type="ARBA" id="ARBA00004370"/>
    </source>
</evidence>
<dbReference type="HOGENOM" id="CLU_085114_4_1_9"/>
<dbReference type="Proteomes" id="UP000033612">
    <property type="component" value="Unassembled WGS sequence"/>
</dbReference>
<dbReference type="HAMAP" id="MF_01416">
    <property type="entry name" value="ATP_synth_delta_bact"/>
    <property type="match status" value="1"/>
</dbReference>
<dbReference type="InterPro" id="IPR000711">
    <property type="entry name" value="ATPase_OSCP/dsu"/>
</dbReference>
<dbReference type="InterPro" id="IPR026015">
    <property type="entry name" value="ATP_synth_OSCP/delta_N_sf"/>
</dbReference>
<keyword evidence="4 8" id="KW-0406">Ion transport</keyword>
<dbReference type="OrthoDB" id="9786633at2"/>
<dbReference type="AlphaFoldDB" id="A0A0F4LN19"/>
<dbReference type="Pfam" id="PF00213">
    <property type="entry name" value="OSCP"/>
    <property type="match status" value="1"/>
</dbReference>
<evidence type="ECO:0000256" key="4">
    <source>
        <dbReference type="ARBA" id="ARBA00023065"/>
    </source>
</evidence>
<dbReference type="PATRIC" id="fig|1218506.3.peg.873"/>
<dbReference type="Gene3D" id="1.10.520.20">
    <property type="entry name" value="N-terminal domain of the delta subunit of the F1F0-ATP synthase"/>
    <property type="match status" value="1"/>
</dbReference>
<dbReference type="PANTHER" id="PTHR11910">
    <property type="entry name" value="ATP SYNTHASE DELTA CHAIN"/>
    <property type="match status" value="1"/>
</dbReference>
<dbReference type="RefSeq" id="WP_046331975.1">
    <property type="nucleotide sequence ID" value="NZ_JBHTBO010000011.1"/>
</dbReference>
<gene>
    <name evidence="8 9" type="primary">atpH</name>
    <name evidence="9" type="ORF">JF75_08170</name>
</gene>
<comment type="function">
    <text evidence="8">This protein is part of the stalk that links CF(0) to CF(1). It either transmits conformational changes from CF(0) to CF(1) or is implicated in proton conduction.</text>
</comment>
<comment type="caution">
    <text evidence="9">The sequence shown here is derived from an EMBL/GenBank/DDBJ whole genome shotgun (WGS) entry which is preliminary data.</text>
</comment>
<dbReference type="InterPro" id="IPR020781">
    <property type="entry name" value="ATPase_OSCP/d_CS"/>
</dbReference>
<comment type="subcellular location">
    <subcellularLocation>
        <location evidence="8">Cell membrane</location>
        <topology evidence="8">Peripheral membrane protein</topology>
    </subcellularLocation>
    <subcellularLocation>
        <location evidence="1">Membrane</location>
    </subcellularLocation>
</comment>
<sequence length="182" mass="20119">MALSTEEIAARYGTALFDYAEDMAALETVHADLQELAQAVSDYPQILQAFSDPIFNSAEKAKSLSAIEQGLTKEVQNFLNLLLDYDHFLELPEIIKCFNDLYNQSQKIETGVAVSAVPLDKEQLQKLGAGYAQKYNLQKVILTNVVDQNIIGGVILKVGDCVIDGSVKNKLKKIRAQLINKN</sequence>
<evidence type="ECO:0000256" key="6">
    <source>
        <dbReference type="ARBA" id="ARBA00023196"/>
    </source>
</evidence>
<dbReference type="GO" id="GO:0005886">
    <property type="term" value="C:plasma membrane"/>
    <property type="evidence" value="ECO:0007669"/>
    <property type="project" value="UniProtKB-SubCell"/>
</dbReference>
<dbReference type="GO" id="GO:0045259">
    <property type="term" value="C:proton-transporting ATP synthase complex"/>
    <property type="evidence" value="ECO:0007669"/>
    <property type="project" value="UniProtKB-KW"/>
</dbReference>
<dbReference type="SUPFAM" id="SSF47928">
    <property type="entry name" value="N-terminal domain of the delta subunit of the F1F0-ATP synthase"/>
    <property type="match status" value="1"/>
</dbReference>
<name>A0A0F4LN19_9LACO</name>
<organism evidence="9 10">
    <name type="scientific">Lactobacillus kimbladii</name>
    <dbReference type="NCBI Taxonomy" id="1218506"/>
    <lineage>
        <taxon>Bacteria</taxon>
        <taxon>Bacillati</taxon>
        <taxon>Bacillota</taxon>
        <taxon>Bacilli</taxon>
        <taxon>Lactobacillales</taxon>
        <taxon>Lactobacillaceae</taxon>
        <taxon>Lactobacillus</taxon>
    </lineage>
</organism>
<keyword evidence="10" id="KW-1185">Reference proteome</keyword>
<reference evidence="9 10" key="1">
    <citation type="submission" date="2015-01" db="EMBL/GenBank/DDBJ databases">
        <title>Comparative genomics of the lactic acid bacteria isolated from the honey bee gut.</title>
        <authorList>
            <person name="Ellegaard K.M."/>
            <person name="Tamarit D."/>
            <person name="Javelind E."/>
            <person name="Olofsson T."/>
            <person name="Andersson S.G."/>
            <person name="Vasquez A."/>
        </authorList>
    </citation>
    <scope>NUCLEOTIDE SEQUENCE [LARGE SCALE GENOMIC DNA]</scope>
    <source>
        <strain evidence="9 10">Hma2</strain>
    </source>
</reference>
<evidence type="ECO:0000256" key="2">
    <source>
        <dbReference type="ARBA" id="ARBA00022448"/>
    </source>
</evidence>
<protein>
    <recommendedName>
        <fullName evidence="8">ATP synthase subunit delta</fullName>
    </recommendedName>
    <alternativeName>
        <fullName evidence="8">ATP synthase F(1) sector subunit delta</fullName>
    </alternativeName>
    <alternativeName>
        <fullName evidence="8">F-type ATPase subunit delta</fullName>
        <shortName evidence="8">F-ATPase subunit delta</shortName>
    </alternativeName>
</protein>
<evidence type="ECO:0000256" key="7">
    <source>
        <dbReference type="ARBA" id="ARBA00023310"/>
    </source>
</evidence>
<evidence type="ECO:0000256" key="5">
    <source>
        <dbReference type="ARBA" id="ARBA00023136"/>
    </source>
</evidence>
<dbReference type="STRING" id="1218506.JF75_08170"/>
<evidence type="ECO:0000313" key="9">
    <source>
        <dbReference type="EMBL" id="KJY58961.1"/>
    </source>
</evidence>
<dbReference type="NCBIfam" id="TIGR01145">
    <property type="entry name" value="ATP_synt_delta"/>
    <property type="match status" value="1"/>
</dbReference>